<evidence type="ECO:0000259" key="1">
    <source>
        <dbReference type="Pfam" id="PF00931"/>
    </source>
</evidence>
<dbReference type="EMBL" id="CM000842">
    <property type="protein sequence ID" value="KRH37057.1"/>
    <property type="molecule type" value="Genomic_DNA"/>
</dbReference>
<dbReference type="InterPro" id="IPR042197">
    <property type="entry name" value="Apaf_helical"/>
</dbReference>
<dbReference type="Pfam" id="PF00931">
    <property type="entry name" value="NB-ARC"/>
    <property type="match status" value="1"/>
</dbReference>
<dbReference type="Proteomes" id="UP000008827">
    <property type="component" value="Chromosome 9"/>
</dbReference>
<evidence type="ECO:0000313" key="4">
    <source>
        <dbReference type="Proteomes" id="UP000008827"/>
    </source>
</evidence>
<dbReference type="SUPFAM" id="SSF52058">
    <property type="entry name" value="L domain-like"/>
    <property type="match status" value="1"/>
</dbReference>
<dbReference type="Gene3D" id="3.40.50.300">
    <property type="entry name" value="P-loop containing nucleotide triphosphate hydrolases"/>
    <property type="match status" value="1"/>
</dbReference>
<dbReference type="GO" id="GO:0043531">
    <property type="term" value="F:ADP binding"/>
    <property type="evidence" value="ECO:0007669"/>
    <property type="project" value="InterPro"/>
</dbReference>
<dbReference type="EnsemblPlants" id="KRH37057">
    <property type="protein sequence ID" value="KRH37057"/>
    <property type="gene ID" value="GLYMA_09G041300"/>
</dbReference>
<gene>
    <name evidence="2" type="ORF">GLYMA_09G041300</name>
</gene>
<dbReference type="InterPro" id="IPR002182">
    <property type="entry name" value="NB-ARC"/>
</dbReference>
<feature type="domain" description="NB-ARC" evidence="1">
    <location>
        <begin position="6"/>
        <end position="138"/>
    </location>
</feature>
<dbReference type="InterPro" id="IPR032675">
    <property type="entry name" value="LRR_dom_sf"/>
</dbReference>
<dbReference type="PANTHER" id="PTHR11017:SF263">
    <property type="entry name" value="ADP-RIBOSYL CYCLASE_CYCLIC ADP-RIBOSE HYDROLASE"/>
    <property type="match status" value="1"/>
</dbReference>
<dbReference type="PRINTS" id="PR00364">
    <property type="entry name" value="DISEASERSIST"/>
</dbReference>
<organism evidence="2">
    <name type="scientific">Glycine max</name>
    <name type="common">Soybean</name>
    <name type="synonym">Glycine hispida</name>
    <dbReference type="NCBI Taxonomy" id="3847"/>
    <lineage>
        <taxon>Eukaryota</taxon>
        <taxon>Viridiplantae</taxon>
        <taxon>Streptophyta</taxon>
        <taxon>Embryophyta</taxon>
        <taxon>Tracheophyta</taxon>
        <taxon>Spermatophyta</taxon>
        <taxon>Magnoliopsida</taxon>
        <taxon>eudicotyledons</taxon>
        <taxon>Gunneridae</taxon>
        <taxon>Pentapetalae</taxon>
        <taxon>rosids</taxon>
        <taxon>fabids</taxon>
        <taxon>Fabales</taxon>
        <taxon>Fabaceae</taxon>
        <taxon>Papilionoideae</taxon>
        <taxon>50 kb inversion clade</taxon>
        <taxon>NPAAA clade</taxon>
        <taxon>indigoferoid/millettioid clade</taxon>
        <taxon>Phaseoleae</taxon>
        <taxon>Glycine</taxon>
        <taxon>Glycine subgen. Soja</taxon>
    </lineage>
</organism>
<reference evidence="2 3" key="1">
    <citation type="journal article" date="2010" name="Nature">
        <title>Genome sequence of the palaeopolyploid soybean.</title>
        <authorList>
            <person name="Schmutz J."/>
            <person name="Cannon S.B."/>
            <person name="Schlueter J."/>
            <person name="Ma J."/>
            <person name="Mitros T."/>
            <person name="Nelson W."/>
            <person name="Hyten D.L."/>
            <person name="Song Q."/>
            <person name="Thelen J.J."/>
            <person name="Cheng J."/>
            <person name="Xu D."/>
            <person name="Hellsten U."/>
            <person name="May G.D."/>
            <person name="Yu Y."/>
            <person name="Sakurai T."/>
            <person name="Umezawa T."/>
            <person name="Bhattacharyya M.K."/>
            <person name="Sandhu D."/>
            <person name="Valliyodan B."/>
            <person name="Lindquist E."/>
            <person name="Peto M."/>
            <person name="Grant D."/>
            <person name="Shu S."/>
            <person name="Goodstein D."/>
            <person name="Barry K."/>
            <person name="Futrell-Griggs M."/>
            <person name="Abernathy B."/>
            <person name="Du J."/>
            <person name="Tian Z."/>
            <person name="Zhu L."/>
            <person name="Gill N."/>
            <person name="Joshi T."/>
            <person name="Libault M."/>
            <person name="Sethuraman A."/>
            <person name="Zhang X.-C."/>
            <person name="Shinozaki K."/>
            <person name="Nguyen H.T."/>
            <person name="Wing R.A."/>
            <person name="Cregan P."/>
            <person name="Specht J."/>
            <person name="Grimwood J."/>
            <person name="Rokhsar D."/>
            <person name="Stacey G."/>
            <person name="Shoemaker R.C."/>
            <person name="Jackson S.A."/>
        </authorList>
    </citation>
    <scope>NUCLEOTIDE SEQUENCE</scope>
    <source>
        <strain evidence="3">cv. Williams 82</strain>
        <tissue evidence="2">Callus</tissue>
    </source>
</reference>
<dbReference type="Gene3D" id="1.10.8.430">
    <property type="entry name" value="Helical domain of apoptotic protease-activating factors"/>
    <property type="match status" value="1"/>
</dbReference>
<reference evidence="3" key="2">
    <citation type="submission" date="2018-02" db="UniProtKB">
        <authorList>
            <consortium name="EnsemblPlants"/>
        </authorList>
    </citation>
    <scope>IDENTIFICATION</scope>
    <source>
        <strain evidence="3">Williams 82</strain>
    </source>
</reference>
<reference evidence="2" key="3">
    <citation type="submission" date="2018-07" db="EMBL/GenBank/DDBJ databases">
        <title>WGS assembly of Glycine max.</title>
        <authorList>
            <person name="Schmutz J."/>
            <person name="Cannon S."/>
            <person name="Schlueter J."/>
            <person name="Ma J."/>
            <person name="Mitros T."/>
            <person name="Nelson W."/>
            <person name="Hyten D."/>
            <person name="Song Q."/>
            <person name="Thelen J."/>
            <person name="Cheng J."/>
            <person name="Xu D."/>
            <person name="Hellsten U."/>
            <person name="May G."/>
            <person name="Yu Y."/>
            <person name="Sakurai T."/>
            <person name="Umezawa T."/>
            <person name="Bhattacharyya M."/>
            <person name="Sandhu D."/>
            <person name="Valliyodan B."/>
            <person name="Lindquist E."/>
            <person name="Peto M."/>
            <person name="Grant D."/>
            <person name="Shu S."/>
            <person name="Goodstein D."/>
            <person name="Barry K."/>
            <person name="Futrell-Griggs M."/>
            <person name="Abernathy B."/>
            <person name="Du J."/>
            <person name="Tian Z."/>
            <person name="Zhu L."/>
            <person name="Gill N."/>
            <person name="Joshi T."/>
            <person name="Libault M."/>
            <person name="Sethuraman A."/>
            <person name="Zhang X."/>
            <person name="Shinozaki K."/>
            <person name="Nguyen H."/>
            <person name="Wing R."/>
            <person name="Cregan P."/>
            <person name="Specht J."/>
            <person name="Grimwood J."/>
            <person name="Rokhsar D."/>
            <person name="Stacey G."/>
            <person name="Shoemaker R."/>
            <person name="Jackson S."/>
        </authorList>
    </citation>
    <scope>NUCLEOTIDE SEQUENCE</scope>
    <source>
        <tissue evidence="2">Callus</tissue>
    </source>
</reference>
<protein>
    <recommendedName>
        <fullName evidence="1">NB-ARC domain-containing protein</fullName>
    </recommendedName>
</protein>
<proteinExistence type="predicted"/>
<dbReference type="InParanoid" id="A0A0R0I3L0"/>
<sequence length="457" mass="52050">MADNDKTTLAEEVFKKLQSEYDEKSSKHGIDSLQKEIFSRLLENVVKIDNPNAFPIDVDRRIGSMKVLIVLDDVNDSDHLQKLLRTPYKFGLGSRIIVTTRYVQVLNANKANETNQLGEFSLDKALELFNLNAFKQSDHQWEYDELSKRVVNYAKGNPLVLKVLAQLLCGKNKEEWEGMLDTLKRMPPADVYKVMKLTMHESLQEMALEIVRRESSEDPGSCSRLWDPNDIFEALKNDKMNRLQFLEISGKCEKDCFDKHSILAEGLQISANELRFLCWYHYPLKSLPENFSAEKLVILKLPKGEIKNLWHGVKKNLVNLKELNLTDSKMLEELPDLSNARNLEVLVLEGCSMLTTVHSSIFSLGKLEKLNLQDCTSLTTLASDSFASKLQLLLLEGSVFKKLPSSIKDLMQLSHLNVSYCSKLQEIPKLPPSLQILDARNCSSLQTLEELPSSLKF</sequence>
<dbReference type="Gramene" id="KRH37057">
    <property type="protein sequence ID" value="KRH37057"/>
    <property type="gene ID" value="GLYMA_09G041300"/>
</dbReference>
<dbReference type="STRING" id="3847.A0A0R0I3L0"/>
<dbReference type="SUPFAM" id="SSF52540">
    <property type="entry name" value="P-loop containing nucleoside triphosphate hydrolases"/>
    <property type="match status" value="1"/>
</dbReference>
<dbReference type="SMR" id="A0A0R0I3L0"/>
<evidence type="ECO:0000313" key="3">
    <source>
        <dbReference type="EnsemblPlants" id="KRH37057"/>
    </source>
</evidence>
<dbReference type="InterPro" id="IPR027417">
    <property type="entry name" value="P-loop_NTPase"/>
</dbReference>
<dbReference type="Gene3D" id="3.80.10.10">
    <property type="entry name" value="Ribonuclease Inhibitor"/>
    <property type="match status" value="2"/>
</dbReference>
<accession>A0A0R0I3L0</accession>
<dbReference type="OMA" id="KANDAHH"/>
<dbReference type="GO" id="GO:0006952">
    <property type="term" value="P:defense response"/>
    <property type="evidence" value="ECO:0007669"/>
    <property type="project" value="InterPro"/>
</dbReference>
<dbReference type="AlphaFoldDB" id="A0A0R0I3L0"/>
<name>A0A0R0I3L0_SOYBN</name>
<evidence type="ECO:0000313" key="2">
    <source>
        <dbReference type="EMBL" id="KRH37057.1"/>
    </source>
</evidence>
<keyword evidence="4" id="KW-1185">Reference proteome</keyword>
<dbReference type="InterPro" id="IPR044974">
    <property type="entry name" value="Disease_R_plants"/>
</dbReference>
<dbReference type="PANTHER" id="PTHR11017">
    <property type="entry name" value="LEUCINE-RICH REPEAT-CONTAINING PROTEIN"/>
    <property type="match status" value="1"/>
</dbReference>